<dbReference type="InterPro" id="IPR013378">
    <property type="entry name" value="InlB-like_B-rpt"/>
</dbReference>
<dbReference type="Proteomes" id="UP000374630">
    <property type="component" value="Unassembled WGS sequence"/>
</dbReference>
<dbReference type="Proteomes" id="UP000345527">
    <property type="component" value="Unassembled WGS sequence"/>
</dbReference>
<proteinExistence type="predicted"/>
<evidence type="ECO:0000313" key="4">
    <source>
        <dbReference type="EMBL" id="KAA8821207.1"/>
    </source>
</evidence>
<dbReference type="EMBL" id="RZNZ01000005">
    <property type="protein sequence ID" value="KAA8821175.1"/>
    <property type="molecule type" value="Genomic_DNA"/>
</dbReference>
<evidence type="ECO:0000256" key="2">
    <source>
        <dbReference type="SAM" id="SignalP"/>
    </source>
</evidence>
<dbReference type="GO" id="GO:0030313">
    <property type="term" value="C:cell envelope"/>
    <property type="evidence" value="ECO:0007669"/>
    <property type="project" value="UniProtKB-SubCell"/>
</dbReference>
<comment type="caution">
    <text evidence="4">The sequence shown here is derived from an EMBL/GenBank/DDBJ whole genome shotgun (WGS) entry which is preliminary data.</text>
</comment>
<dbReference type="EMBL" id="RZOA01000033">
    <property type="protein sequence ID" value="KAA8821207.1"/>
    <property type="molecule type" value="Genomic_DNA"/>
</dbReference>
<evidence type="ECO:0000313" key="6">
    <source>
        <dbReference type="Proteomes" id="UP000374630"/>
    </source>
</evidence>
<feature type="chain" id="PRO_5030132028" description="Repeat protein" evidence="2">
    <location>
        <begin position="33"/>
        <end position="482"/>
    </location>
</feature>
<evidence type="ECO:0000313" key="3">
    <source>
        <dbReference type="EMBL" id="KAA8821175.1"/>
    </source>
</evidence>
<comment type="subcellular location">
    <subcellularLocation>
        <location evidence="1">Cell envelope</location>
    </subcellularLocation>
</comment>
<organism evidence="4 5">
    <name type="scientific">Bifidobacterium vespertilionis</name>
    <dbReference type="NCBI Taxonomy" id="2562524"/>
    <lineage>
        <taxon>Bacteria</taxon>
        <taxon>Bacillati</taxon>
        <taxon>Actinomycetota</taxon>
        <taxon>Actinomycetes</taxon>
        <taxon>Bifidobacteriales</taxon>
        <taxon>Bifidobacteriaceae</taxon>
        <taxon>Bifidobacterium</taxon>
    </lineage>
</organism>
<protein>
    <recommendedName>
        <fullName evidence="7">Repeat protein</fullName>
    </recommendedName>
</protein>
<dbReference type="RefSeq" id="WP_150355041.1">
    <property type="nucleotide sequence ID" value="NZ_RZNZ01000005.1"/>
</dbReference>
<dbReference type="InterPro" id="IPR042229">
    <property type="entry name" value="Listeria/Bacterioides_rpt_sf"/>
</dbReference>
<keyword evidence="2" id="KW-0732">Signal</keyword>
<evidence type="ECO:0000313" key="5">
    <source>
        <dbReference type="Proteomes" id="UP000345527"/>
    </source>
</evidence>
<keyword evidence="6" id="KW-1185">Reference proteome</keyword>
<dbReference type="Gene3D" id="2.60.40.4270">
    <property type="entry name" value="Listeria-Bacteroides repeat domain"/>
    <property type="match status" value="1"/>
</dbReference>
<evidence type="ECO:0008006" key="7">
    <source>
        <dbReference type="Google" id="ProtNLM"/>
    </source>
</evidence>
<dbReference type="OrthoDB" id="1688820at2"/>
<sequence length="482" mass="51911">MMGLNLRKLAAVVSAAAMLAVAGPVAVTTANAADAPAAVQTAAQHVTVQFNYGKGRIVPVTLDKGTAFSQFAAKAGTPAAPEGNVFGYWADASKLDDKPVADATPVNDTDFEVYPVFVKAATVTFNGLDAAAGYTREVTLKSGSRFSQFVDELRKTTSLPAAPEGFELVFSTDQDGKQPVAGDKVVTDGLNVFAALVAKPVEKVKVDFYKQSADPTPWKSLEVAKGTTLGEAAKQAGTPTREGKVFVGWEGAGTGVLDPSTPLNDVTRKIVLTAVWKDAPVEQVTVTFHGKDGQPGWPAAVTLAKGSKFYEFQNKFDKTVPTVDGFDFVGWSKDIHNVDADHLIDSLYEVTESIDAFPVYVAAEQPAPAKVNVTFKDANGNEIDHKEGDKGVLFADLSAGVDSKLKVPEGKAFAGWAQEGTVALVEGNLAVNEDMTVVATYRTVSEPVTPPSWNWQWNWGKWFQFWHDWFNGFHQWANGWWR</sequence>
<evidence type="ECO:0000256" key="1">
    <source>
        <dbReference type="ARBA" id="ARBA00004196"/>
    </source>
</evidence>
<dbReference type="AlphaFoldDB" id="A0A5J5DWH9"/>
<accession>A0A5J5DWH9</accession>
<feature type="signal peptide" evidence="2">
    <location>
        <begin position="1"/>
        <end position="32"/>
    </location>
</feature>
<gene>
    <name evidence="4" type="ORF">EM848_11350</name>
    <name evidence="3" type="ORF">EMO90_05175</name>
</gene>
<reference evidence="5 6" key="1">
    <citation type="journal article" date="2019" name="Syst. Appl. Microbiol.">
        <title>Characterization of Bifidobacterium species in feaces of the Egyptian fruit bat: Description of B. vespertilionis sp. nov. and B. rousetti sp. nov.</title>
        <authorList>
            <person name="Modesto M."/>
            <person name="Satti M."/>
            <person name="Watanabe K."/>
            <person name="Puglisi E."/>
            <person name="Morelli L."/>
            <person name="Huang C.-H."/>
            <person name="Liou J.-S."/>
            <person name="Miyashita M."/>
            <person name="Tamura T."/>
            <person name="Saito S."/>
            <person name="Mori K."/>
            <person name="Huang L."/>
            <person name="Sciavilla P."/>
            <person name="Sandri C."/>
            <person name="Spiezio C."/>
            <person name="Vitali F."/>
            <person name="Cavalieri D."/>
            <person name="Perpetuini G."/>
            <person name="Tofalo R."/>
            <person name="Bonetti A."/>
            <person name="Arita M."/>
            <person name="Mattarelli P."/>
        </authorList>
    </citation>
    <scope>NUCLEOTIDE SEQUENCE [LARGE SCALE GENOMIC DNA]</scope>
    <source>
        <strain evidence="3 6">RST16</strain>
        <strain evidence="4 5">RST8</strain>
    </source>
</reference>
<dbReference type="NCBIfam" id="TIGR02543">
    <property type="entry name" value="List_Bact_rpt"/>
    <property type="match status" value="1"/>
</dbReference>
<name>A0A5J5DWH9_9BIFI</name>